<dbReference type="AlphaFoldDB" id="A0A4Y2PBN1"/>
<comment type="caution">
    <text evidence="1">The sequence shown here is derived from an EMBL/GenBank/DDBJ whole genome shotgun (WGS) entry which is preliminary data.</text>
</comment>
<organism evidence="1 2">
    <name type="scientific">Araneus ventricosus</name>
    <name type="common">Orbweaver spider</name>
    <name type="synonym">Epeira ventricosa</name>
    <dbReference type="NCBI Taxonomy" id="182803"/>
    <lineage>
        <taxon>Eukaryota</taxon>
        <taxon>Metazoa</taxon>
        <taxon>Ecdysozoa</taxon>
        <taxon>Arthropoda</taxon>
        <taxon>Chelicerata</taxon>
        <taxon>Arachnida</taxon>
        <taxon>Araneae</taxon>
        <taxon>Araneomorphae</taxon>
        <taxon>Entelegynae</taxon>
        <taxon>Araneoidea</taxon>
        <taxon>Araneidae</taxon>
        <taxon>Araneus</taxon>
    </lineage>
</organism>
<sequence length="96" mass="11139">MGIGTDFVILNLFQMTRTAPEWYPLQASTPHQRKDIWPLCGVQLVPYMADLLKNQVSSLEPSSPETETLPLGHCFCLEWLKEKNWKLNNSEIKRKH</sequence>
<accession>A0A4Y2PBN1</accession>
<reference evidence="1 2" key="1">
    <citation type="journal article" date="2019" name="Sci. Rep.">
        <title>Orb-weaving spider Araneus ventricosus genome elucidates the spidroin gene catalogue.</title>
        <authorList>
            <person name="Kono N."/>
            <person name="Nakamura H."/>
            <person name="Ohtoshi R."/>
            <person name="Moran D.A.P."/>
            <person name="Shinohara A."/>
            <person name="Yoshida Y."/>
            <person name="Fujiwara M."/>
            <person name="Mori M."/>
            <person name="Tomita M."/>
            <person name="Arakawa K."/>
        </authorList>
    </citation>
    <scope>NUCLEOTIDE SEQUENCE [LARGE SCALE GENOMIC DNA]</scope>
</reference>
<gene>
    <name evidence="1" type="ORF">AVEN_223315_1</name>
</gene>
<evidence type="ECO:0000313" key="2">
    <source>
        <dbReference type="Proteomes" id="UP000499080"/>
    </source>
</evidence>
<protein>
    <submittedName>
        <fullName evidence="1">Uncharacterized protein</fullName>
    </submittedName>
</protein>
<name>A0A4Y2PBN1_ARAVE</name>
<proteinExistence type="predicted"/>
<dbReference type="Proteomes" id="UP000499080">
    <property type="component" value="Unassembled WGS sequence"/>
</dbReference>
<keyword evidence="2" id="KW-1185">Reference proteome</keyword>
<dbReference type="EMBL" id="BGPR01010765">
    <property type="protein sequence ID" value="GBN47890.1"/>
    <property type="molecule type" value="Genomic_DNA"/>
</dbReference>
<evidence type="ECO:0000313" key="1">
    <source>
        <dbReference type="EMBL" id="GBN47890.1"/>
    </source>
</evidence>